<dbReference type="PROSITE" id="PS50030">
    <property type="entry name" value="UBA"/>
    <property type="match status" value="1"/>
</dbReference>
<evidence type="ECO:0000256" key="1">
    <source>
        <dbReference type="ARBA" id="ARBA00022723"/>
    </source>
</evidence>
<dbReference type="Gene3D" id="1.10.472.30">
    <property type="entry name" value="Transcription elongation factor S-II, central domain"/>
    <property type="match status" value="1"/>
</dbReference>
<dbReference type="GO" id="GO:0006351">
    <property type="term" value="P:DNA-templated transcription"/>
    <property type="evidence" value="ECO:0007669"/>
    <property type="project" value="InterPro"/>
</dbReference>
<evidence type="ECO:0000313" key="10">
    <source>
        <dbReference type="EMBL" id="CAJ1402381.1"/>
    </source>
</evidence>
<dbReference type="PROSITE" id="PS51321">
    <property type="entry name" value="TFIIS_CENTRAL"/>
    <property type="match status" value="1"/>
</dbReference>
<dbReference type="Gene3D" id="1.10.8.10">
    <property type="entry name" value="DNA helicase RuvA subunit, C-terminal domain"/>
    <property type="match status" value="1"/>
</dbReference>
<feature type="compositionally biased region" description="Polar residues" evidence="6">
    <location>
        <begin position="411"/>
        <end position="423"/>
    </location>
</feature>
<dbReference type="InterPro" id="IPR009060">
    <property type="entry name" value="UBA-like_sf"/>
</dbReference>
<dbReference type="Proteomes" id="UP001178507">
    <property type="component" value="Unassembled WGS sequence"/>
</dbReference>
<sequence>MAKKTKTGKKVKKLATEKRRVRGKGGRSKNAYLYFSTAKRKEVLRATGIEDVPDNFAEAAKALSAAWAKLSSSQRRPYETCAALDRCRRDIEHLRGSKLKDHSNLQAVHSAVEALAKAAASAGAASAAVGLVEALEALDARLTNGARAACAVRGGAASAEAKAAGNGFGAQLGGRLAALLRKWAMAPQSQARPHKKAKVETAQRSTATSEGVKDELNDGMRSKFVGFLMRTAAQKVGHASFEVCRKIEQALFDQYGKDPKEYRRRARSLIHNLGAGDGNLLRQVLEGALPAARLVQLEAEDLAPEELKARRKQERERYFRSEVHLTAGPPKRKRDLFQPRQEPESQKESPKKPKPTPEEKEAAELVPMESESVSSPSSASSSSSMSSDDESEESVWEDDFGCLPLQDSGARGQSMQASSSSTAPAEDVAPRSKGALATLLQMGFDEKRAAGTLEATGGNVEKAIAALVRGSKSST</sequence>
<feature type="region of interest" description="Disordered" evidence="6">
    <location>
        <begin position="1"/>
        <end position="25"/>
    </location>
</feature>
<dbReference type="Pfam" id="PF07500">
    <property type="entry name" value="TFIIS_M"/>
    <property type="match status" value="1"/>
</dbReference>
<dbReference type="GO" id="GO:0003677">
    <property type="term" value="F:DNA binding"/>
    <property type="evidence" value="ECO:0007669"/>
    <property type="project" value="UniProtKB-UniRule"/>
</dbReference>
<evidence type="ECO:0000256" key="2">
    <source>
        <dbReference type="ARBA" id="ARBA00022771"/>
    </source>
</evidence>
<feature type="DNA-binding region" description="HMG box" evidence="5">
    <location>
        <begin position="25"/>
        <end position="97"/>
    </location>
</feature>
<dbReference type="Gene3D" id="1.10.30.10">
    <property type="entry name" value="High mobility group box domain"/>
    <property type="match status" value="1"/>
</dbReference>
<dbReference type="InterPro" id="IPR036575">
    <property type="entry name" value="TFIIS_cen_dom_sf"/>
</dbReference>
<keyword evidence="11" id="KW-1185">Reference proteome</keyword>
<feature type="compositionally biased region" description="Basic and acidic residues" evidence="6">
    <location>
        <begin position="311"/>
        <end position="323"/>
    </location>
</feature>
<gene>
    <name evidence="10" type="ORF">EVOR1521_LOCUS25292</name>
</gene>
<comment type="caution">
    <text evidence="10">The sequence shown here is derived from an EMBL/GenBank/DDBJ whole genome shotgun (WGS) entry which is preliminary data.</text>
</comment>
<dbReference type="EMBL" id="CAUJNA010003450">
    <property type="protein sequence ID" value="CAJ1402381.1"/>
    <property type="molecule type" value="Genomic_DNA"/>
</dbReference>
<evidence type="ECO:0000259" key="8">
    <source>
        <dbReference type="PROSITE" id="PS50118"/>
    </source>
</evidence>
<dbReference type="InterPro" id="IPR003618">
    <property type="entry name" value="TFIIS_cen_dom"/>
</dbReference>
<feature type="compositionally biased region" description="Low complexity" evidence="6">
    <location>
        <begin position="364"/>
        <end position="386"/>
    </location>
</feature>
<evidence type="ECO:0000256" key="4">
    <source>
        <dbReference type="ARBA" id="ARBA00023242"/>
    </source>
</evidence>
<keyword evidence="4 5" id="KW-0539">Nucleus</keyword>
<dbReference type="SUPFAM" id="SSF46934">
    <property type="entry name" value="UBA-like"/>
    <property type="match status" value="1"/>
</dbReference>
<keyword evidence="1" id="KW-0479">Metal-binding</keyword>
<feature type="domain" description="UBA" evidence="7">
    <location>
        <begin position="429"/>
        <end position="470"/>
    </location>
</feature>
<dbReference type="AlphaFoldDB" id="A0AA36NGG7"/>
<name>A0AA36NGG7_9DINO</name>
<dbReference type="SMART" id="SM00510">
    <property type="entry name" value="TFS2M"/>
    <property type="match status" value="1"/>
</dbReference>
<keyword evidence="3" id="KW-0862">Zinc</keyword>
<organism evidence="10 11">
    <name type="scientific">Effrenium voratum</name>
    <dbReference type="NCBI Taxonomy" id="2562239"/>
    <lineage>
        <taxon>Eukaryota</taxon>
        <taxon>Sar</taxon>
        <taxon>Alveolata</taxon>
        <taxon>Dinophyceae</taxon>
        <taxon>Suessiales</taxon>
        <taxon>Symbiodiniaceae</taxon>
        <taxon>Effrenium</taxon>
    </lineage>
</organism>
<feature type="region of interest" description="Disordered" evidence="6">
    <location>
        <begin position="187"/>
        <end position="213"/>
    </location>
</feature>
<proteinExistence type="predicted"/>
<accession>A0AA36NGG7</accession>
<dbReference type="InterPro" id="IPR036910">
    <property type="entry name" value="HMG_box_dom_sf"/>
</dbReference>
<dbReference type="SUPFAM" id="SSF46942">
    <property type="entry name" value="Elongation factor TFIIS domain 2"/>
    <property type="match status" value="1"/>
</dbReference>
<reference evidence="10" key="1">
    <citation type="submission" date="2023-08" db="EMBL/GenBank/DDBJ databases">
        <authorList>
            <person name="Chen Y."/>
            <person name="Shah S."/>
            <person name="Dougan E. K."/>
            <person name="Thang M."/>
            <person name="Chan C."/>
        </authorList>
    </citation>
    <scope>NUCLEOTIDE SEQUENCE</scope>
</reference>
<feature type="region of interest" description="Disordered" evidence="6">
    <location>
        <begin position="311"/>
        <end position="430"/>
    </location>
</feature>
<dbReference type="InterPro" id="IPR009071">
    <property type="entry name" value="HMG_box_dom"/>
</dbReference>
<evidence type="ECO:0000256" key="3">
    <source>
        <dbReference type="ARBA" id="ARBA00022833"/>
    </source>
</evidence>
<evidence type="ECO:0000256" key="5">
    <source>
        <dbReference type="PROSITE-ProRule" id="PRU00267"/>
    </source>
</evidence>
<dbReference type="GO" id="GO:0005634">
    <property type="term" value="C:nucleus"/>
    <property type="evidence" value="ECO:0007669"/>
    <property type="project" value="UniProtKB-UniRule"/>
</dbReference>
<dbReference type="PANTHER" id="PTHR11477:SF0">
    <property type="entry name" value="IP08861P-RELATED"/>
    <property type="match status" value="1"/>
</dbReference>
<evidence type="ECO:0000313" key="11">
    <source>
        <dbReference type="Proteomes" id="UP001178507"/>
    </source>
</evidence>
<keyword evidence="2" id="KW-0863">Zinc-finger</keyword>
<dbReference type="PANTHER" id="PTHR11477">
    <property type="entry name" value="TRANSCRIPTION FACTOR S-II ZINC FINGER DOMAIN-CONTAINING PROTEIN"/>
    <property type="match status" value="1"/>
</dbReference>
<keyword evidence="5" id="KW-0238">DNA-binding</keyword>
<feature type="domain" description="HMG box" evidence="8">
    <location>
        <begin position="25"/>
        <end position="97"/>
    </location>
</feature>
<dbReference type="InterPro" id="IPR015940">
    <property type="entry name" value="UBA"/>
</dbReference>
<feature type="compositionally biased region" description="Acidic residues" evidence="6">
    <location>
        <begin position="387"/>
        <end position="400"/>
    </location>
</feature>
<dbReference type="Pfam" id="PF09011">
    <property type="entry name" value="HMG_box_2"/>
    <property type="match status" value="1"/>
</dbReference>
<evidence type="ECO:0000259" key="9">
    <source>
        <dbReference type="PROSITE" id="PS51321"/>
    </source>
</evidence>
<evidence type="ECO:0000256" key="6">
    <source>
        <dbReference type="SAM" id="MobiDB-lite"/>
    </source>
</evidence>
<protein>
    <submittedName>
        <fullName evidence="10">Uncharacterized protein</fullName>
    </submittedName>
</protein>
<evidence type="ECO:0000259" key="7">
    <source>
        <dbReference type="PROSITE" id="PS50030"/>
    </source>
</evidence>
<dbReference type="SUPFAM" id="SSF47095">
    <property type="entry name" value="HMG-box"/>
    <property type="match status" value="1"/>
</dbReference>
<dbReference type="GO" id="GO:0008270">
    <property type="term" value="F:zinc ion binding"/>
    <property type="evidence" value="ECO:0007669"/>
    <property type="project" value="UniProtKB-KW"/>
</dbReference>
<feature type="domain" description="TFIIS central" evidence="9">
    <location>
        <begin position="220"/>
        <end position="330"/>
    </location>
</feature>
<dbReference type="PROSITE" id="PS50118">
    <property type="entry name" value="HMG_BOX_2"/>
    <property type="match status" value="1"/>
</dbReference>
<feature type="compositionally biased region" description="Basic and acidic residues" evidence="6">
    <location>
        <begin position="335"/>
        <end position="363"/>
    </location>
</feature>